<evidence type="ECO:0000256" key="1">
    <source>
        <dbReference type="SAM" id="MobiDB-lite"/>
    </source>
</evidence>
<accession>Q8Y150</accession>
<name>Q8Y150_RALN1</name>
<proteinExistence type="predicted"/>
<dbReference type="STRING" id="267608.RSc0842"/>
<dbReference type="Proteomes" id="UP000001436">
    <property type="component" value="Chromosome"/>
</dbReference>
<reference evidence="2 3" key="1">
    <citation type="journal article" date="2002" name="Nature">
        <title>Genome sequence of the plant pathogen Ralstonia solanacearum.</title>
        <authorList>
            <person name="Salanoubat M."/>
            <person name="Genin S."/>
            <person name="Artiguenave F."/>
            <person name="Gouzy J."/>
            <person name="Mangenot S."/>
            <person name="Arlat M."/>
            <person name="Billault A."/>
            <person name="Brottier P."/>
            <person name="Camus J.C."/>
            <person name="Cattolico L."/>
            <person name="Chandler M."/>
            <person name="Choisne N."/>
            <person name="Claudel-Renard C."/>
            <person name="Cunnac S."/>
            <person name="Demange N."/>
            <person name="Gaspin C."/>
            <person name="Lavie M."/>
            <person name="Moisan A."/>
            <person name="Robert C."/>
            <person name="Saurin W."/>
            <person name="Schiex T."/>
            <person name="Siguier P."/>
            <person name="Thebault P."/>
            <person name="Whalen M."/>
            <person name="Wincker P."/>
            <person name="Levy M."/>
            <person name="Weissenbach J."/>
            <person name="Boucher C.A."/>
        </authorList>
    </citation>
    <scope>NUCLEOTIDE SEQUENCE [LARGE SCALE GENOMIC DNA]</scope>
    <source>
        <strain evidence="3">ATCC BAA-1114 / GMI1000</strain>
    </source>
</reference>
<dbReference type="KEGG" id="rso:RSc0842"/>
<dbReference type="EMBL" id="AL646052">
    <property type="protein sequence ID" value="CAD14544.1"/>
    <property type="molecule type" value="Genomic_DNA"/>
</dbReference>
<feature type="region of interest" description="Disordered" evidence="1">
    <location>
        <begin position="1"/>
        <end position="27"/>
    </location>
</feature>
<sequence>MRTEVRTVRGSHPYPVRTTPFHARPRPDRRRAFSFARGLRRDPFPRGPSSFGNPKQNMLNVEYREVAALIP</sequence>
<evidence type="ECO:0000313" key="2">
    <source>
        <dbReference type="EMBL" id="CAD14544.1"/>
    </source>
</evidence>
<evidence type="ECO:0000313" key="3">
    <source>
        <dbReference type="Proteomes" id="UP000001436"/>
    </source>
</evidence>
<dbReference type="HOGENOM" id="CLU_2737200_0_0_4"/>
<gene>
    <name evidence="2" type="ordered locus">RSc0842</name>
</gene>
<keyword evidence="3" id="KW-1185">Reference proteome</keyword>
<organism evidence="2 3">
    <name type="scientific">Ralstonia nicotianae (strain ATCC BAA-1114 / GMI1000)</name>
    <name type="common">Ralstonia solanacearum</name>
    <dbReference type="NCBI Taxonomy" id="267608"/>
    <lineage>
        <taxon>Bacteria</taxon>
        <taxon>Pseudomonadati</taxon>
        <taxon>Pseudomonadota</taxon>
        <taxon>Betaproteobacteria</taxon>
        <taxon>Burkholderiales</taxon>
        <taxon>Burkholderiaceae</taxon>
        <taxon>Ralstonia</taxon>
        <taxon>Ralstonia solanacearum species complex</taxon>
    </lineage>
</organism>
<dbReference type="EnsemblBacteria" id="CAD14544">
    <property type="protein sequence ID" value="CAD14544"/>
    <property type="gene ID" value="RSc0842"/>
</dbReference>
<dbReference type="AlphaFoldDB" id="Q8Y150"/>
<protein>
    <submittedName>
        <fullName evidence="2">Uncharacterized protein</fullName>
    </submittedName>
</protein>